<proteinExistence type="predicted"/>
<keyword evidence="1" id="KW-0812">Transmembrane</keyword>
<evidence type="ECO:0008006" key="4">
    <source>
        <dbReference type="Google" id="ProtNLM"/>
    </source>
</evidence>
<protein>
    <recommendedName>
        <fullName evidence="4">RING-type domain-containing protein</fullName>
    </recommendedName>
</protein>
<sequence>MSACICPLCDTSLAAGLAKLAKCQHIGHGPCLSAHVSKHGFCPFFNCAMPTTEDEVLLITHTEGKQSNNFTGLKDAKNVREVIDVILQRLPGLRQCAETKDGELEKTADIFERLTENAPPGANGAETAAARKSAWDELVAFLWKASPYILFVTFALICWYFVPSLVAGSAMLEGISSLVMRLATALYSYVPEIVASGVAIFTTCVLGRKKKVCD</sequence>
<comment type="caution">
    <text evidence="2">The sequence shown here is derived from an EMBL/GenBank/DDBJ whole genome shotgun (WGS) entry which is preliminary data.</text>
</comment>
<feature type="transmembrane region" description="Helical" evidence="1">
    <location>
        <begin position="141"/>
        <end position="162"/>
    </location>
</feature>
<name>A0ABD2HYH8_HETSC</name>
<feature type="transmembrane region" description="Helical" evidence="1">
    <location>
        <begin position="182"/>
        <end position="206"/>
    </location>
</feature>
<dbReference type="EMBL" id="JBICCN010000373">
    <property type="protein sequence ID" value="KAL3072967.1"/>
    <property type="molecule type" value="Genomic_DNA"/>
</dbReference>
<evidence type="ECO:0000313" key="3">
    <source>
        <dbReference type="Proteomes" id="UP001620645"/>
    </source>
</evidence>
<keyword evidence="1" id="KW-0472">Membrane</keyword>
<evidence type="ECO:0000313" key="2">
    <source>
        <dbReference type="EMBL" id="KAL3072967.1"/>
    </source>
</evidence>
<keyword evidence="3" id="KW-1185">Reference proteome</keyword>
<keyword evidence="1" id="KW-1133">Transmembrane helix</keyword>
<reference evidence="2 3" key="1">
    <citation type="submission" date="2024-10" db="EMBL/GenBank/DDBJ databases">
        <authorList>
            <person name="Kim D."/>
        </authorList>
    </citation>
    <scope>NUCLEOTIDE SEQUENCE [LARGE SCALE GENOMIC DNA]</scope>
    <source>
        <strain evidence="2">Taebaek</strain>
    </source>
</reference>
<evidence type="ECO:0000256" key="1">
    <source>
        <dbReference type="SAM" id="Phobius"/>
    </source>
</evidence>
<dbReference type="Proteomes" id="UP001620645">
    <property type="component" value="Unassembled WGS sequence"/>
</dbReference>
<dbReference type="AlphaFoldDB" id="A0ABD2HYH8"/>
<accession>A0ABD2HYH8</accession>
<gene>
    <name evidence="2" type="ORF">niasHS_017941</name>
</gene>
<organism evidence="2 3">
    <name type="scientific">Heterodera schachtii</name>
    <name type="common">Sugarbeet cyst nematode worm</name>
    <name type="synonym">Tylenchus schachtii</name>
    <dbReference type="NCBI Taxonomy" id="97005"/>
    <lineage>
        <taxon>Eukaryota</taxon>
        <taxon>Metazoa</taxon>
        <taxon>Ecdysozoa</taxon>
        <taxon>Nematoda</taxon>
        <taxon>Chromadorea</taxon>
        <taxon>Rhabditida</taxon>
        <taxon>Tylenchina</taxon>
        <taxon>Tylenchomorpha</taxon>
        <taxon>Tylenchoidea</taxon>
        <taxon>Heteroderidae</taxon>
        <taxon>Heteroderinae</taxon>
        <taxon>Heterodera</taxon>
    </lineage>
</organism>